<dbReference type="PANTHER" id="PTHR12100:SF1">
    <property type="entry name" value="RECYCLIN-1"/>
    <property type="match status" value="1"/>
</dbReference>
<name>A0AAD5VCQ6_9APHY</name>
<dbReference type="InterPro" id="IPR009976">
    <property type="entry name" value="Sec10-like"/>
</dbReference>
<dbReference type="Pfam" id="PF07393">
    <property type="entry name" value="Sec10_HB"/>
    <property type="match status" value="2"/>
</dbReference>
<feature type="compositionally biased region" description="Basic and acidic residues" evidence="1">
    <location>
        <begin position="533"/>
        <end position="544"/>
    </location>
</feature>
<dbReference type="SUPFAM" id="SSF81383">
    <property type="entry name" value="F-box domain"/>
    <property type="match status" value="1"/>
</dbReference>
<feature type="region of interest" description="Disordered" evidence="1">
    <location>
        <begin position="521"/>
        <end position="585"/>
    </location>
</feature>
<sequence length="1036" mass="114226">MDRFTTLEPVKLYAPMFSRSSTLPSPRAPPPFKLIGRLPVDIHILILTFLPVPDIPSYARTSRACANLSKDDRVWEARWKRFISINTTYSFVLDELENRSKSQNALRKNQSPPTLAVDSLEDDFGDFASVDAQQDEMGDFVGAASTSFSPPMSSLHTDKSSNRSLYIRAHTLLKPLLSSLSSAPHTILASLFPSPAPSLSHQAYTLRLLASFLSYKVKPVRAWDTLAGTLRSAMDRFDDGLLTAFDTSDSNGDERGMIETAQASWDIWDNSQRHWELARAWADKRQIFYEHSWEALDNFTGDDQLDFDAMDGFITHVLAALEEHGSRAVRVFPPAAGVLLQFAERLANEVVGEYISPLLTRAREVSTEAFLKASAASFREAWRMVDLIVRVSSQRPDVDVTRTQAEDTVFRMFEPNMDEYLDEELSERGSVPSPAPDHARFLGSHNPAQVKRNVLASFTNVLLLPVTIVPRTVGKAVGAAFTQGSTAAVQGISMLNPQRWGATTATRNGYVQDFEKGGALFEIGPDDEDEDTSTVKEGKGHASRESVSSLASVSTVKAASLNGTTTSSSSNPSTRSGTPHPPNRTFDQLDLLLSLDTALELIHADRESLKRVETFSGYPGHYGHRVRDTIEEIFILLLQTLGDRHIRPGFERQVAIDQMRSFHPEEHEGSRSVAPLLQFFELVHVGDTMQSMVQVYFDKELASHIDRTDFLNSVVREKKRFEDTLDDSVAAGLNAGTDALMTQVDHIISKLTKPGEYCPTDDTILELGPTQGCKEAIKCLQMHCQLLRGSTSKEVLEVFYQEIGIRLIAILQKHIKRQIISLSGGFQIIADLNAYHTFITSLKVASIIAEFSYLKMLGHVYVVEDAKDLAQIVRDVTRYGGAYRPETSSMAPTEFSLRLQHGIIGGFAPPTPSAIHTITSNPAASSLFINSAVRPSGTPSLQEQVPKTLAHDDSIQQLVGELVTILKSLPVESPPGSQDIYGLDTSIAFGSEEIVWVNGGPQGCGGGESEVQATEEQKAKFRRAVEIVNQLVGKAQ</sequence>
<dbReference type="AlphaFoldDB" id="A0AAD5VCQ6"/>
<protein>
    <recommendedName>
        <fullName evidence="2">F-box domain-containing protein</fullName>
    </recommendedName>
</protein>
<evidence type="ECO:0000256" key="1">
    <source>
        <dbReference type="SAM" id="MobiDB-lite"/>
    </source>
</evidence>
<dbReference type="Pfam" id="PF00646">
    <property type="entry name" value="F-box"/>
    <property type="match status" value="1"/>
</dbReference>
<dbReference type="GO" id="GO:0006893">
    <property type="term" value="P:Golgi to plasma membrane transport"/>
    <property type="evidence" value="ECO:0007669"/>
    <property type="project" value="TreeGrafter"/>
</dbReference>
<dbReference type="InterPro" id="IPR048627">
    <property type="entry name" value="Sec10_HB"/>
</dbReference>
<organism evidence="3 4">
    <name type="scientific">Meripilus lineatus</name>
    <dbReference type="NCBI Taxonomy" id="2056292"/>
    <lineage>
        <taxon>Eukaryota</taxon>
        <taxon>Fungi</taxon>
        <taxon>Dikarya</taxon>
        <taxon>Basidiomycota</taxon>
        <taxon>Agaricomycotina</taxon>
        <taxon>Agaricomycetes</taxon>
        <taxon>Polyporales</taxon>
        <taxon>Meripilaceae</taxon>
        <taxon>Meripilus</taxon>
    </lineage>
</organism>
<reference evidence="3" key="1">
    <citation type="submission" date="2022-07" db="EMBL/GenBank/DDBJ databases">
        <title>Genome Sequence of Physisporinus lineatus.</title>
        <authorList>
            <person name="Buettner E."/>
        </authorList>
    </citation>
    <scope>NUCLEOTIDE SEQUENCE</scope>
    <source>
        <strain evidence="3">VT162</strain>
    </source>
</reference>
<dbReference type="PROSITE" id="PS50181">
    <property type="entry name" value="FBOX"/>
    <property type="match status" value="1"/>
</dbReference>
<keyword evidence="4" id="KW-1185">Reference proteome</keyword>
<gene>
    <name evidence="3" type="ORF">NLI96_g332</name>
</gene>
<dbReference type="GO" id="GO:0000145">
    <property type="term" value="C:exocyst"/>
    <property type="evidence" value="ECO:0007669"/>
    <property type="project" value="TreeGrafter"/>
</dbReference>
<dbReference type="InterPro" id="IPR001810">
    <property type="entry name" value="F-box_dom"/>
</dbReference>
<feature type="compositionally biased region" description="Low complexity" evidence="1">
    <location>
        <begin position="545"/>
        <end position="578"/>
    </location>
</feature>
<evidence type="ECO:0000313" key="3">
    <source>
        <dbReference type="EMBL" id="KAJ3492034.1"/>
    </source>
</evidence>
<dbReference type="PANTHER" id="PTHR12100">
    <property type="entry name" value="SEC10"/>
    <property type="match status" value="1"/>
</dbReference>
<evidence type="ECO:0000259" key="2">
    <source>
        <dbReference type="PROSITE" id="PS50181"/>
    </source>
</evidence>
<accession>A0AAD5VCQ6</accession>
<dbReference type="InterPro" id="IPR036047">
    <property type="entry name" value="F-box-like_dom_sf"/>
</dbReference>
<dbReference type="GO" id="GO:0006887">
    <property type="term" value="P:exocytosis"/>
    <property type="evidence" value="ECO:0007669"/>
    <property type="project" value="TreeGrafter"/>
</dbReference>
<dbReference type="Proteomes" id="UP001212997">
    <property type="component" value="Unassembled WGS sequence"/>
</dbReference>
<dbReference type="EMBL" id="JANAWD010000004">
    <property type="protein sequence ID" value="KAJ3492034.1"/>
    <property type="molecule type" value="Genomic_DNA"/>
</dbReference>
<evidence type="ECO:0000313" key="4">
    <source>
        <dbReference type="Proteomes" id="UP001212997"/>
    </source>
</evidence>
<proteinExistence type="predicted"/>
<feature type="domain" description="F-box" evidence="2">
    <location>
        <begin position="32"/>
        <end position="78"/>
    </location>
</feature>
<comment type="caution">
    <text evidence="3">The sequence shown here is derived from an EMBL/GenBank/DDBJ whole genome shotgun (WGS) entry which is preliminary data.</text>
</comment>